<dbReference type="GO" id="GO:0007165">
    <property type="term" value="P:signal transduction"/>
    <property type="evidence" value="ECO:0007669"/>
    <property type="project" value="InterPro"/>
</dbReference>
<dbReference type="Gene3D" id="3.40.50.10070">
    <property type="entry name" value="TolB, N-terminal domain"/>
    <property type="match status" value="1"/>
</dbReference>
<dbReference type="Gene3D" id="1.25.40.10">
    <property type="entry name" value="Tetratricopeptide repeat domain"/>
    <property type="match status" value="1"/>
</dbReference>
<dbReference type="Gene3D" id="3.40.50.10140">
    <property type="entry name" value="Toll/interleukin-1 receptor homology (TIR) domain"/>
    <property type="match status" value="1"/>
</dbReference>
<dbReference type="RefSeq" id="WP_222405265.1">
    <property type="nucleotide sequence ID" value="NZ_JAHVKP010000001.1"/>
</dbReference>
<dbReference type="PROSITE" id="PS50005">
    <property type="entry name" value="TPR"/>
    <property type="match status" value="1"/>
</dbReference>
<dbReference type="InterPro" id="IPR035897">
    <property type="entry name" value="Toll_tir_struct_dom_sf"/>
</dbReference>
<accession>A0A9Q3S1E9</accession>
<comment type="caution">
    <text evidence="3">The sequence shown here is derived from an EMBL/GenBank/DDBJ whole genome shotgun (WGS) entry which is preliminary data.</text>
</comment>
<dbReference type="InterPro" id="IPR011990">
    <property type="entry name" value="TPR-like_helical_dom_sf"/>
</dbReference>
<evidence type="ECO:0000256" key="1">
    <source>
        <dbReference type="PROSITE-ProRule" id="PRU00339"/>
    </source>
</evidence>
<organism evidence="3 4">
    <name type="scientific">Qipengyuania aquimaris</name>
    <dbReference type="NCBI Taxonomy" id="255984"/>
    <lineage>
        <taxon>Bacteria</taxon>
        <taxon>Pseudomonadati</taxon>
        <taxon>Pseudomonadota</taxon>
        <taxon>Alphaproteobacteria</taxon>
        <taxon>Sphingomonadales</taxon>
        <taxon>Erythrobacteraceae</taxon>
        <taxon>Qipengyuania</taxon>
    </lineage>
</organism>
<gene>
    <name evidence="3" type="ORF">KUV31_08855</name>
</gene>
<dbReference type="InterPro" id="IPR000157">
    <property type="entry name" value="TIR_dom"/>
</dbReference>
<evidence type="ECO:0000313" key="4">
    <source>
        <dbReference type="Proteomes" id="UP000824927"/>
    </source>
</evidence>
<feature type="domain" description="TIR" evidence="2">
    <location>
        <begin position="1"/>
        <end position="128"/>
    </location>
</feature>
<dbReference type="Proteomes" id="UP000824927">
    <property type="component" value="Unassembled WGS sequence"/>
</dbReference>
<protein>
    <submittedName>
        <fullName evidence="3">TIR domain-containing protein</fullName>
    </submittedName>
</protein>
<proteinExistence type="predicted"/>
<dbReference type="InterPro" id="IPR019734">
    <property type="entry name" value="TPR_rpt"/>
</dbReference>
<dbReference type="AlphaFoldDB" id="A0A9Q3S1E9"/>
<sequence>MTDVFVSYARSNYDAARRVADVLCDDGYSVWIDDDLPAHRAFSTVIEEHLTEAKAVLVLWSADAKRSRWVPAEADLAYNADKLVQMSLDGELPPLPFNRVHCEMAKGWNGEHEPPCWPKIVASLDELVGSKNAEAKPHSEPSPRPAASKEPLLAVLPFDNLSSDEELAFFCDGVSEEIQRSVSEASRLKVVARTSSFQFRGAQKETGKVASALGATHLLDGSVRRGGSRVRISAELVECSTQRVLWGDRFDGDLDDVFELQDSIASEVAHALKVALLPSRTEQSLPAELYEKFLRARGRITAGDALFDDSAERAFPLLLEVTEAAPDYAPAWELLASSGAASLRSGHFEGDYEERRAIVEDAAAKALALDHNRGEAYLAQALLEPWGAYREREKLLTKAITVSPNDPSALTEMSHFYWTVGRFKEALEMALKASELNPLMPAARLHVAQMHTYVGSYETSMQMHRELHRRWPDNAGIMISLMGFSASLGFWDLHDETLQDVDRFEGWTARDLRATIAFAEAARTKDPELVERRVERYVGLLDKIGSVPLNLIQSLADLKGGEFALDVALKSDYSFVFHPQGARPGGYYPGVLLGPWSEVAKLPRFAELCAQLGLADYWIATGKWPDTAGWVPYDFKREMRSARDAQKAQPA</sequence>
<dbReference type="PROSITE" id="PS50104">
    <property type="entry name" value="TIR"/>
    <property type="match status" value="1"/>
</dbReference>
<dbReference type="Pfam" id="PF13676">
    <property type="entry name" value="TIR_2"/>
    <property type="match status" value="1"/>
</dbReference>
<name>A0A9Q3S1E9_9SPHN</name>
<dbReference type="SUPFAM" id="SSF52200">
    <property type="entry name" value="Toll/Interleukin receptor TIR domain"/>
    <property type="match status" value="1"/>
</dbReference>
<feature type="repeat" description="TPR" evidence="1">
    <location>
        <begin position="407"/>
        <end position="440"/>
    </location>
</feature>
<dbReference type="SUPFAM" id="SSF48452">
    <property type="entry name" value="TPR-like"/>
    <property type="match status" value="1"/>
</dbReference>
<dbReference type="EMBL" id="JAHVKP010000001">
    <property type="protein sequence ID" value="MBY6218450.1"/>
    <property type="molecule type" value="Genomic_DNA"/>
</dbReference>
<evidence type="ECO:0000313" key="3">
    <source>
        <dbReference type="EMBL" id="MBY6218450.1"/>
    </source>
</evidence>
<evidence type="ECO:0000259" key="2">
    <source>
        <dbReference type="PROSITE" id="PS50104"/>
    </source>
</evidence>
<keyword evidence="1" id="KW-0802">TPR repeat</keyword>
<reference evidence="3" key="1">
    <citation type="submission" date="2021-06" db="EMBL/GenBank/DDBJ databases">
        <title>50 bacteria genomes isolated from Dapeng, Shenzhen, China.</title>
        <authorList>
            <person name="Zheng W."/>
            <person name="Yu S."/>
            <person name="Huang Y."/>
        </authorList>
    </citation>
    <scope>NUCLEOTIDE SEQUENCE</scope>
    <source>
        <strain evidence="3">DP4N28-2</strain>
    </source>
</reference>